<dbReference type="GO" id="GO:0008835">
    <property type="term" value="F:diaminohydroxyphosphoribosylaminopyrimidine deaminase activity"/>
    <property type="evidence" value="ECO:0007669"/>
    <property type="project" value="InterPro"/>
</dbReference>
<dbReference type="GeneID" id="9837187"/>
<dbReference type="SUPFAM" id="SSF53597">
    <property type="entry name" value="Dihydrofolate reductase-like"/>
    <property type="match status" value="1"/>
</dbReference>
<keyword evidence="3" id="KW-0521">NADP</keyword>
<dbReference type="InterPro" id="IPR024072">
    <property type="entry name" value="DHFR-like_dom_sf"/>
</dbReference>
<dbReference type="OrthoDB" id="206452at2759"/>
<dbReference type="GO" id="GO:0050661">
    <property type="term" value="F:NADP binding"/>
    <property type="evidence" value="ECO:0007669"/>
    <property type="project" value="InterPro"/>
</dbReference>
<dbReference type="InterPro" id="IPR016193">
    <property type="entry name" value="Cytidine_deaminase-like"/>
</dbReference>
<dbReference type="NCBIfam" id="TIGR00227">
    <property type="entry name" value="ribD_Cterm"/>
    <property type="match status" value="1"/>
</dbReference>
<dbReference type="CDD" id="cd15457">
    <property type="entry name" value="NADAR"/>
    <property type="match status" value="1"/>
</dbReference>
<dbReference type="GO" id="GO:0008703">
    <property type="term" value="F:5-amino-6-(5-phosphoribosylamino)uracil reductase activity"/>
    <property type="evidence" value="ECO:0007669"/>
    <property type="project" value="UniProtKB-EC"/>
</dbReference>
<name>A0A090M7Q9_OSTTA</name>
<dbReference type="Gene3D" id="3.40.140.10">
    <property type="entry name" value="Cytidine Deaminase, domain 2"/>
    <property type="match status" value="1"/>
</dbReference>
<dbReference type="STRING" id="70448.A0A090M7Q9"/>
<organism evidence="7 8">
    <name type="scientific">Ostreococcus tauri</name>
    <name type="common">Marine green alga</name>
    <dbReference type="NCBI Taxonomy" id="70448"/>
    <lineage>
        <taxon>Eukaryota</taxon>
        <taxon>Viridiplantae</taxon>
        <taxon>Chlorophyta</taxon>
        <taxon>Mamiellophyceae</taxon>
        <taxon>Mamiellales</taxon>
        <taxon>Bathycoccaceae</taxon>
        <taxon>Ostreococcus</taxon>
    </lineage>
</organism>
<dbReference type="KEGG" id="ota:OT_ostta07g02510"/>
<sequence length="584" mass="63359">MSSEGASAPHPLSACAITDANGTTRVARGHEGQGATRAEIACVEALVRDGVGVRGGTACVNLEPVHGEVAGETRAVEALVTAGVRRVVVGMLHPLPGLRGRAVKAMRERGIVVDVLDARASGLEGEVAARCRETNEALLYRVATGLPYSVYKYAMTLDGKIATDNGHSSWVTGAEARERVFRERKRADCIVVGGATVRKDNPRLTCREETGFQPARIVLSRTLNLPEDAELWRVRDVAPTIVCTTKGARPEFQKMLRSKGVEVVEFNELTPLEAAKYMHARGFLRCFWECGGGLAAPAMKSGVFHHVMAFVAPKLIGGNSAPTPLGDLGFEAMHDALPLAGVTLETVGRDILVRGYVPNSQSTGALGRIASAGHSVRGLDFNVGESADDEERADEGTLMLLEQVVASLAQEDEVCAQDELPPIKFYKAWDEHGALSNFSPFPVRIDDIEWPTVEHYYQAQKFAGVDMEVARDTYEKIKIAPSPEAAAKIGRSAQVTNPESIRKDWEDVKLEVMHRALVRKFIRHEGPRNLLLQSVCNDGRVRLIEDSPVDMIWGTGRDGSGQNLLGTLLADLREEFVSGRLVAN</sequence>
<dbReference type="AlphaFoldDB" id="A0A090M7Q9"/>
<dbReference type="InterPro" id="IPR004794">
    <property type="entry name" value="Eubact_RibD"/>
</dbReference>
<evidence type="ECO:0000313" key="8">
    <source>
        <dbReference type="Proteomes" id="UP000009170"/>
    </source>
</evidence>
<gene>
    <name evidence="7" type="ORF">OT_ostta07g02510</name>
</gene>
<dbReference type="Pfam" id="PF01872">
    <property type="entry name" value="RibD_C"/>
    <property type="match status" value="1"/>
</dbReference>
<evidence type="ECO:0000313" key="7">
    <source>
        <dbReference type="EMBL" id="CEF98727.1"/>
    </source>
</evidence>
<evidence type="ECO:0000259" key="6">
    <source>
        <dbReference type="Pfam" id="PF08719"/>
    </source>
</evidence>
<dbReference type="Proteomes" id="UP000009170">
    <property type="component" value="Unassembled WGS sequence"/>
</dbReference>
<dbReference type="SUPFAM" id="SSF143990">
    <property type="entry name" value="YbiA-like"/>
    <property type="match status" value="1"/>
</dbReference>
<dbReference type="InterPro" id="IPR050765">
    <property type="entry name" value="Riboflavin_Biosynth_HTPR"/>
</dbReference>
<dbReference type="InterPro" id="IPR037238">
    <property type="entry name" value="YbiA-like_sf"/>
</dbReference>
<protein>
    <recommendedName>
        <fullName evidence="2">5-amino-6-(5-phosphoribosylamino)uracil reductase</fullName>
        <ecNumber evidence="2">1.1.1.193</ecNumber>
    </recommendedName>
</protein>
<dbReference type="Gene3D" id="1.10.357.40">
    <property type="entry name" value="YbiA-like"/>
    <property type="match status" value="1"/>
</dbReference>
<dbReference type="PANTHER" id="PTHR38011">
    <property type="entry name" value="DIHYDROFOLATE REDUCTASE FAMILY PROTEIN (AFU_ORTHOLOGUE AFUA_8G06820)"/>
    <property type="match status" value="1"/>
</dbReference>
<evidence type="ECO:0000256" key="1">
    <source>
        <dbReference type="ARBA" id="ARBA00004910"/>
    </source>
</evidence>
<dbReference type="EMBL" id="CAID01000007">
    <property type="protein sequence ID" value="CEF98727.1"/>
    <property type="molecule type" value="Genomic_DNA"/>
</dbReference>
<reference evidence="8" key="1">
    <citation type="journal article" date="2006" name="Proc. Natl. Acad. Sci. U.S.A.">
        <title>Genome analysis of the smallest free-living eukaryote Ostreococcus tauri unveils many unique features.</title>
        <authorList>
            <person name="Derelle E."/>
            <person name="Ferraz C."/>
            <person name="Rombauts S."/>
            <person name="Rouze P."/>
            <person name="Worden A.Z."/>
            <person name="Robbens S."/>
            <person name="Partensky F."/>
            <person name="Degroeve S."/>
            <person name="Echeynie S."/>
            <person name="Cooke R."/>
            <person name="Saeys Y."/>
            <person name="Wuyts J."/>
            <person name="Jabbari K."/>
            <person name="Bowler C."/>
            <person name="Panaud O."/>
            <person name="Piegu B."/>
            <person name="Ball S.G."/>
            <person name="Ral J.-P."/>
            <person name="Bouget F.-Y."/>
            <person name="Piganeau G."/>
            <person name="De Baets B."/>
            <person name="Picard A."/>
            <person name="Delseny M."/>
            <person name="Demaille J."/>
            <person name="Van de Peer Y."/>
            <person name="Moreau H."/>
        </authorList>
    </citation>
    <scope>NUCLEOTIDE SEQUENCE [LARGE SCALE GENOMIC DNA]</scope>
    <source>
        <strain evidence="8">OTTH 0595 / CCAP 157/2 / RCC745</strain>
    </source>
</reference>
<comment type="pathway">
    <text evidence="1">Cofactor biosynthesis; riboflavin biosynthesis; 5-amino-6-(D-ribitylamino)uracil from GTP: step 3/4.</text>
</comment>
<dbReference type="NCBIfam" id="TIGR02464">
    <property type="entry name" value="ribofla_fusion"/>
    <property type="match status" value="1"/>
</dbReference>
<dbReference type="RefSeq" id="XP_003080340.2">
    <property type="nucleotide sequence ID" value="XM_003080292.2"/>
</dbReference>
<comment type="caution">
    <text evidence="7">The sequence shown here is derived from an EMBL/GenBank/DDBJ whole genome shotgun (WGS) entry which is preliminary data.</text>
</comment>
<dbReference type="SUPFAM" id="SSF53927">
    <property type="entry name" value="Cytidine deaminase-like"/>
    <property type="match status" value="1"/>
</dbReference>
<dbReference type="PANTHER" id="PTHR38011:SF7">
    <property type="entry name" value="2,5-DIAMINO-6-RIBOSYLAMINO-4(3H)-PYRIMIDINONE 5'-PHOSPHATE REDUCTASE"/>
    <property type="match status" value="1"/>
</dbReference>
<dbReference type="InterPro" id="IPR002734">
    <property type="entry name" value="RibDG_C"/>
</dbReference>
<evidence type="ECO:0000259" key="5">
    <source>
        <dbReference type="Pfam" id="PF01872"/>
    </source>
</evidence>
<dbReference type="Pfam" id="PF08719">
    <property type="entry name" value="NADAR"/>
    <property type="match status" value="1"/>
</dbReference>
<dbReference type="Gene3D" id="3.40.430.10">
    <property type="entry name" value="Dihydrofolate Reductase, subunit A"/>
    <property type="match status" value="1"/>
</dbReference>
<dbReference type="InterPro" id="IPR012816">
    <property type="entry name" value="NADAR"/>
</dbReference>
<evidence type="ECO:0000256" key="4">
    <source>
        <dbReference type="ARBA" id="ARBA00023002"/>
    </source>
</evidence>
<dbReference type="GO" id="GO:0009231">
    <property type="term" value="P:riboflavin biosynthetic process"/>
    <property type="evidence" value="ECO:0007669"/>
    <property type="project" value="UniProtKB-UniPathway"/>
</dbReference>
<dbReference type="FunCoup" id="A0A090M7Q9">
    <property type="interactions" value="209"/>
</dbReference>
<keyword evidence="4" id="KW-0560">Oxidoreductase</keyword>
<dbReference type="EC" id="1.1.1.193" evidence="2"/>
<evidence type="ECO:0000256" key="2">
    <source>
        <dbReference type="ARBA" id="ARBA00013173"/>
    </source>
</evidence>
<keyword evidence="8" id="KW-1185">Reference proteome</keyword>
<accession>A0A090M7Q9</accession>
<dbReference type="InParanoid" id="A0A090M7Q9"/>
<dbReference type="InterPro" id="IPR011549">
    <property type="entry name" value="RibD_C"/>
</dbReference>
<feature type="domain" description="NADAR" evidence="6">
    <location>
        <begin position="425"/>
        <end position="576"/>
    </location>
</feature>
<dbReference type="UniPathway" id="UPA00275">
    <property type="reaction ID" value="UER00402"/>
</dbReference>
<evidence type="ECO:0000256" key="3">
    <source>
        <dbReference type="ARBA" id="ARBA00022857"/>
    </source>
</evidence>
<proteinExistence type="predicted"/>
<dbReference type="NCBIfam" id="TIGR00326">
    <property type="entry name" value="eubact_ribD"/>
    <property type="match status" value="1"/>
</dbReference>
<feature type="domain" description="Bacterial bifunctional deaminase-reductase C-terminal" evidence="5">
    <location>
        <begin position="147"/>
        <end position="352"/>
    </location>
</feature>
<reference evidence="7 8" key="2">
    <citation type="journal article" date="2014" name="BMC Genomics">
        <title>An improved genome of the model marine alga Ostreococcus tauri unfolds by assessing Illumina de novo assemblies.</title>
        <authorList>
            <person name="Blanc-Mathieu R."/>
            <person name="Verhelst B."/>
            <person name="Derelle E."/>
            <person name="Rombauts S."/>
            <person name="Bouget F.Y."/>
            <person name="Carre I."/>
            <person name="Chateau A."/>
            <person name="Eyre-Walker A."/>
            <person name="Grimsley N."/>
            <person name="Moreau H."/>
            <person name="Piegu B."/>
            <person name="Rivals E."/>
            <person name="Schackwitz W."/>
            <person name="Van de Peer Y."/>
            <person name="Piganeau G."/>
        </authorList>
    </citation>
    <scope>NUCLEOTIDE SEQUENCE [LARGE SCALE GENOMIC DNA]</scope>
    <source>
        <strain evidence="8">OTTH 0595 / CCAP 157/2 / RCC745</strain>
    </source>
</reference>